<dbReference type="SUPFAM" id="SSF160631">
    <property type="entry name" value="SMI1/KNR4-like"/>
    <property type="match status" value="1"/>
</dbReference>
<dbReference type="Proteomes" id="UP000624183">
    <property type="component" value="Unassembled WGS sequence"/>
</dbReference>
<reference evidence="3" key="1">
    <citation type="journal article" date="2019" name="Int. J. Syst. Evol. Microbiol.">
        <title>The Global Catalogue of Microorganisms (GCM) 10K type strain sequencing project: providing services to taxonomists for standard genome sequencing and annotation.</title>
        <authorList>
            <consortium name="The Broad Institute Genomics Platform"/>
            <consortium name="The Broad Institute Genome Sequencing Center for Infectious Disease"/>
            <person name="Wu L."/>
            <person name="Ma J."/>
        </authorList>
    </citation>
    <scope>NUCLEOTIDE SEQUENCE [LARGE SCALE GENOMIC DNA]</scope>
    <source>
        <strain evidence="3">JCM 4602</strain>
    </source>
</reference>
<accession>A0ABQ3BKQ0</accession>
<dbReference type="InterPro" id="IPR037883">
    <property type="entry name" value="Knr4/Smi1-like_sf"/>
</dbReference>
<protein>
    <recommendedName>
        <fullName evidence="1">Knr4/Smi1-like domain-containing protein</fullName>
    </recommendedName>
</protein>
<evidence type="ECO:0000313" key="3">
    <source>
        <dbReference type="Proteomes" id="UP000624183"/>
    </source>
</evidence>
<sequence>MTVDEAWDGIEDWLRANAPGSHSGLPPPAAPGKIQAAQDTTGCAFPAELAASLARHDGSGEFLLPPLHRLHGTRLIVAEYRTYRRAEQERSPGEHTWWDARWIPLADDGCGNSLFISQAPGPSFGRIGDHTKDGGGSFSEDGASASLGAFLESTAQGLHDGHWDEYEPYVDDDGFLDWREPDADIVVAWDMQEMNRRYGFG</sequence>
<name>A0ABQ3BKQ0_9ACTN</name>
<dbReference type="Pfam" id="PF09346">
    <property type="entry name" value="SMI1_KNR4"/>
    <property type="match status" value="1"/>
</dbReference>
<dbReference type="PANTHER" id="PTHR47432">
    <property type="entry name" value="CELL WALL ASSEMBLY REGULATOR SMI1"/>
    <property type="match status" value="1"/>
</dbReference>
<evidence type="ECO:0000313" key="2">
    <source>
        <dbReference type="EMBL" id="GGZ49524.1"/>
    </source>
</evidence>
<comment type="caution">
    <text evidence="2">The sequence shown here is derived from an EMBL/GenBank/DDBJ whole genome shotgun (WGS) entry which is preliminary data.</text>
</comment>
<dbReference type="SMART" id="SM00860">
    <property type="entry name" value="SMI1_KNR4"/>
    <property type="match status" value="1"/>
</dbReference>
<gene>
    <name evidence="2" type="ORF">GCM10010328_25500</name>
</gene>
<dbReference type="PANTHER" id="PTHR47432:SF1">
    <property type="entry name" value="CELL WALL ASSEMBLY REGULATOR SMI1"/>
    <property type="match status" value="1"/>
</dbReference>
<dbReference type="InterPro" id="IPR051873">
    <property type="entry name" value="KNR4/SMI1_regulator"/>
</dbReference>
<feature type="domain" description="Knr4/Smi1-like" evidence="1">
    <location>
        <begin position="28"/>
        <end position="153"/>
    </location>
</feature>
<proteinExistence type="predicted"/>
<evidence type="ECO:0000259" key="1">
    <source>
        <dbReference type="SMART" id="SM00860"/>
    </source>
</evidence>
<organism evidence="2 3">
    <name type="scientific">Streptomyces rubiginosohelvolus</name>
    <dbReference type="NCBI Taxonomy" id="67362"/>
    <lineage>
        <taxon>Bacteria</taxon>
        <taxon>Bacillati</taxon>
        <taxon>Actinomycetota</taxon>
        <taxon>Actinomycetes</taxon>
        <taxon>Kitasatosporales</taxon>
        <taxon>Streptomycetaceae</taxon>
        <taxon>Streptomyces</taxon>
    </lineage>
</organism>
<dbReference type="EMBL" id="BMUW01000003">
    <property type="protein sequence ID" value="GGZ49524.1"/>
    <property type="molecule type" value="Genomic_DNA"/>
</dbReference>
<dbReference type="InterPro" id="IPR018958">
    <property type="entry name" value="Knr4/Smi1-like_dom"/>
</dbReference>
<keyword evidence="3" id="KW-1185">Reference proteome</keyword>